<comment type="caution">
    <text evidence="2">The sequence shown here is derived from an EMBL/GenBank/DDBJ whole genome shotgun (WGS) entry which is preliminary data.</text>
</comment>
<feature type="chain" id="PRO_5042524372" evidence="1">
    <location>
        <begin position="18"/>
        <end position="138"/>
    </location>
</feature>
<sequence>MKSFLAIAATCVATTTADFTIQLWTLPDCTGDAQSFRLYDNSIALPDEAAYIFSPNSYNAAAITDGNAAGDMTYSRCAYGAYAPRVGPDGDCFTVLSARGGSNAVGSYSAKKCPQFAPPSPVADPYIYGRGAVRAFVA</sequence>
<feature type="signal peptide" evidence="1">
    <location>
        <begin position="1"/>
        <end position="17"/>
    </location>
</feature>
<protein>
    <submittedName>
        <fullName evidence="2">Uncharacterized protein</fullName>
    </submittedName>
</protein>
<dbReference type="Proteomes" id="UP001271007">
    <property type="component" value="Unassembled WGS sequence"/>
</dbReference>
<evidence type="ECO:0000313" key="2">
    <source>
        <dbReference type="EMBL" id="KAK3048868.1"/>
    </source>
</evidence>
<evidence type="ECO:0000313" key="3">
    <source>
        <dbReference type="Proteomes" id="UP001271007"/>
    </source>
</evidence>
<dbReference type="AlphaFoldDB" id="A0AAJ0D887"/>
<gene>
    <name evidence="2" type="ORF">LTR09_009763</name>
</gene>
<dbReference type="EMBL" id="JAWDJX010000044">
    <property type="protein sequence ID" value="KAK3048868.1"/>
    <property type="molecule type" value="Genomic_DNA"/>
</dbReference>
<keyword evidence="1" id="KW-0732">Signal</keyword>
<keyword evidence="3" id="KW-1185">Reference proteome</keyword>
<evidence type="ECO:0000256" key="1">
    <source>
        <dbReference type="SAM" id="SignalP"/>
    </source>
</evidence>
<name>A0AAJ0D887_9PEZI</name>
<organism evidence="2 3">
    <name type="scientific">Extremus antarcticus</name>
    <dbReference type="NCBI Taxonomy" id="702011"/>
    <lineage>
        <taxon>Eukaryota</taxon>
        <taxon>Fungi</taxon>
        <taxon>Dikarya</taxon>
        <taxon>Ascomycota</taxon>
        <taxon>Pezizomycotina</taxon>
        <taxon>Dothideomycetes</taxon>
        <taxon>Dothideomycetidae</taxon>
        <taxon>Mycosphaerellales</taxon>
        <taxon>Extremaceae</taxon>
        <taxon>Extremus</taxon>
    </lineage>
</organism>
<proteinExistence type="predicted"/>
<accession>A0AAJ0D887</accession>
<reference evidence="2" key="1">
    <citation type="submission" date="2023-04" db="EMBL/GenBank/DDBJ databases">
        <title>Black Yeasts Isolated from many extreme environments.</title>
        <authorList>
            <person name="Coleine C."/>
            <person name="Stajich J.E."/>
            <person name="Selbmann L."/>
        </authorList>
    </citation>
    <scope>NUCLEOTIDE SEQUENCE</scope>
    <source>
        <strain evidence="2">CCFEE 5312</strain>
    </source>
</reference>